<dbReference type="EMBL" id="AP021874">
    <property type="protein sequence ID" value="BBO66494.1"/>
    <property type="molecule type" value="Genomic_DNA"/>
</dbReference>
<evidence type="ECO:0008006" key="3">
    <source>
        <dbReference type="Google" id="ProtNLM"/>
    </source>
</evidence>
<organism evidence="1 2">
    <name type="scientific">Desulfosarcina alkanivorans</name>
    <dbReference type="NCBI Taxonomy" id="571177"/>
    <lineage>
        <taxon>Bacteria</taxon>
        <taxon>Pseudomonadati</taxon>
        <taxon>Thermodesulfobacteriota</taxon>
        <taxon>Desulfobacteria</taxon>
        <taxon>Desulfobacterales</taxon>
        <taxon>Desulfosarcinaceae</taxon>
        <taxon>Desulfosarcina</taxon>
    </lineage>
</organism>
<dbReference type="OrthoDB" id="6214753at2"/>
<accession>A0A5K7YJE7</accession>
<protein>
    <recommendedName>
        <fullName evidence="3">Inorganic pyrophosphatase Ppa</fullName>
    </recommendedName>
</protein>
<name>A0A5K7YJE7_9BACT</name>
<proteinExistence type="predicted"/>
<dbReference type="Proteomes" id="UP000427906">
    <property type="component" value="Chromosome"/>
</dbReference>
<dbReference type="AlphaFoldDB" id="A0A5K7YJE7"/>
<sequence length="110" mass="12401">MAVITTLQKADKFEIEKYKPPKDIRSLSKTHVPYSGSPQKHPLEPDQIILIPDPYNPKSPYLEFSKNDITHVEKLANVVNMAGETVTMARIWVKKGSLAIHCTPFQVTSL</sequence>
<dbReference type="RefSeq" id="WP_155314855.1">
    <property type="nucleotide sequence ID" value="NZ_AP021874.1"/>
</dbReference>
<dbReference type="KEGG" id="dalk:DSCA_04240"/>
<keyword evidence="2" id="KW-1185">Reference proteome</keyword>
<reference evidence="1 2" key="1">
    <citation type="submission" date="2019-11" db="EMBL/GenBank/DDBJ databases">
        <title>Comparative genomics of hydrocarbon-degrading Desulfosarcina strains.</title>
        <authorList>
            <person name="Watanabe M."/>
            <person name="Kojima H."/>
            <person name="Fukui M."/>
        </authorList>
    </citation>
    <scope>NUCLEOTIDE SEQUENCE [LARGE SCALE GENOMIC DNA]</scope>
    <source>
        <strain evidence="1 2">PL12</strain>
    </source>
</reference>
<evidence type="ECO:0000313" key="2">
    <source>
        <dbReference type="Proteomes" id="UP000427906"/>
    </source>
</evidence>
<gene>
    <name evidence="1" type="ORF">DSCA_04240</name>
</gene>
<evidence type="ECO:0000313" key="1">
    <source>
        <dbReference type="EMBL" id="BBO66494.1"/>
    </source>
</evidence>